<name>A0A6J5NZV8_9CAUD</name>
<feature type="non-terminal residue" evidence="1">
    <location>
        <position position="25"/>
    </location>
</feature>
<gene>
    <name evidence="1" type="ORF">UFOVP818_1</name>
</gene>
<proteinExistence type="predicted"/>
<evidence type="ECO:0000313" key="1">
    <source>
        <dbReference type="EMBL" id="CAB4165099.1"/>
    </source>
</evidence>
<organism evidence="1">
    <name type="scientific">uncultured Caudovirales phage</name>
    <dbReference type="NCBI Taxonomy" id="2100421"/>
    <lineage>
        <taxon>Viruses</taxon>
        <taxon>Duplodnaviria</taxon>
        <taxon>Heunggongvirae</taxon>
        <taxon>Uroviricota</taxon>
        <taxon>Caudoviricetes</taxon>
        <taxon>Peduoviridae</taxon>
        <taxon>Maltschvirus</taxon>
        <taxon>Maltschvirus maltsch</taxon>
    </lineage>
</organism>
<protein>
    <submittedName>
        <fullName evidence="1">Uncharacterized protein</fullName>
    </submittedName>
</protein>
<accession>A0A6J5NZV8</accession>
<dbReference type="EMBL" id="LR796776">
    <property type="protein sequence ID" value="CAB4165099.1"/>
    <property type="molecule type" value="Genomic_DNA"/>
</dbReference>
<sequence length="25" mass="2920">MQQDKFGQMIFSEADLCDQLMQDPT</sequence>
<reference evidence="1" key="1">
    <citation type="submission" date="2020-04" db="EMBL/GenBank/DDBJ databases">
        <authorList>
            <person name="Chiriac C."/>
            <person name="Salcher M."/>
            <person name="Ghai R."/>
            <person name="Kavagutti S V."/>
        </authorList>
    </citation>
    <scope>NUCLEOTIDE SEQUENCE</scope>
</reference>